<keyword evidence="6" id="KW-0443">Lipid metabolism</keyword>
<keyword evidence="13" id="KW-1185">Reference proteome</keyword>
<name>A0A256LIA2_9LACO</name>
<dbReference type="CDD" id="cd00586">
    <property type="entry name" value="4HBT"/>
    <property type="match status" value="1"/>
</dbReference>
<sequence>MEKIFKEEHQVTYGDCDETGRIQLPKLIEHFMQVSNDQLTQGGAGIKDLLKQNLGWVVVEYHLDVERLPKAGEKITVTTSGSGYNRFFEYRDFGIIDSTNKKIVDAKSQWVILDLENRKITEADSQMMEKFGNPYLKHMPRFKRLRPLKEKEYESNKTYAVRYYDLDTNHHLTNSVYFDWMIDTLPREFLNSHTIKSIDISFKKEVQYGAQALSEVKLDSERLISYHLISNQGETSALAEIIWREN</sequence>
<accession>A0A256LIA2</accession>
<organism evidence="11 12">
    <name type="scientific">Lactobacillus taiwanensis</name>
    <dbReference type="NCBI Taxonomy" id="508451"/>
    <lineage>
        <taxon>Bacteria</taxon>
        <taxon>Bacillati</taxon>
        <taxon>Bacillota</taxon>
        <taxon>Bacilli</taxon>
        <taxon>Lactobacillales</taxon>
        <taxon>Lactobacillaceae</taxon>
        <taxon>Lactobacillus</taxon>
    </lineage>
</organism>
<feature type="domain" description="Acyl-ACP thioesterase-like C-terminal" evidence="9">
    <location>
        <begin position="150"/>
        <end position="245"/>
    </location>
</feature>
<evidence type="ECO:0000256" key="6">
    <source>
        <dbReference type="ARBA" id="ARBA00023098"/>
    </source>
</evidence>
<reference evidence="12 13" key="3">
    <citation type="submission" date="2017-09" db="EMBL/GenBank/DDBJ databases">
        <title>Tripartite evolution among Lactobacillus johnsonii, Lactobacillus taiwanensis, Lactobacillus reuteri and their rodent host.</title>
        <authorList>
            <person name="Wang T."/>
            <person name="Knowles S."/>
            <person name="Cheng C."/>
        </authorList>
    </citation>
    <scope>NUCLEOTIDE SEQUENCE [LARGE SCALE GENOMIC DNA]</scope>
    <source>
        <strain evidence="11 12">609q</strain>
        <strain evidence="10 13">609u</strain>
    </source>
</reference>
<evidence type="ECO:0000259" key="9">
    <source>
        <dbReference type="Pfam" id="PF20791"/>
    </source>
</evidence>
<evidence type="ECO:0000313" key="13">
    <source>
        <dbReference type="Proteomes" id="UP000216316"/>
    </source>
</evidence>
<dbReference type="GO" id="GO:0000036">
    <property type="term" value="F:acyl carrier activity"/>
    <property type="evidence" value="ECO:0007669"/>
    <property type="project" value="TreeGrafter"/>
</dbReference>
<evidence type="ECO:0000313" key="10">
    <source>
        <dbReference type="EMBL" id="OYR87017.1"/>
    </source>
</evidence>
<keyword evidence="5" id="KW-0809">Transit peptide</keyword>
<keyword evidence="4" id="KW-0276">Fatty acid metabolism</keyword>
<comment type="caution">
    <text evidence="11">The sequence shown here is derived from an EMBL/GenBank/DDBJ whole genome shotgun (WGS) entry which is preliminary data.</text>
</comment>
<keyword evidence="3" id="KW-0378">Hydrolase</keyword>
<evidence type="ECO:0000256" key="4">
    <source>
        <dbReference type="ARBA" id="ARBA00022832"/>
    </source>
</evidence>
<dbReference type="EMBL" id="NGNX01000004">
    <property type="protein sequence ID" value="OYR93134.1"/>
    <property type="molecule type" value="Genomic_DNA"/>
</dbReference>
<evidence type="ECO:0000259" key="8">
    <source>
        <dbReference type="Pfam" id="PF01643"/>
    </source>
</evidence>
<reference evidence="10 13" key="2">
    <citation type="submission" date="2017-05" db="EMBL/GenBank/DDBJ databases">
        <authorList>
            <person name="Lin X.B."/>
            <person name="Stothard P."/>
            <person name="Tasseva G."/>
            <person name="Walter J."/>
        </authorList>
    </citation>
    <scope>NUCLEOTIDE SEQUENCE [LARGE SCALE GENOMIC DNA]</scope>
    <source>
        <strain evidence="10 13">609u</strain>
    </source>
</reference>
<protein>
    <submittedName>
        <fullName evidence="11">Acyl-[acyl-carrier-protein] thioesterase</fullName>
    </submittedName>
</protein>
<evidence type="ECO:0000313" key="11">
    <source>
        <dbReference type="EMBL" id="OYR93134.1"/>
    </source>
</evidence>
<dbReference type="EMBL" id="NGNV01000062">
    <property type="protein sequence ID" value="OYR87017.1"/>
    <property type="molecule type" value="Genomic_DNA"/>
</dbReference>
<evidence type="ECO:0000256" key="1">
    <source>
        <dbReference type="ARBA" id="ARBA00006500"/>
    </source>
</evidence>
<dbReference type="InterPro" id="IPR049427">
    <property type="entry name" value="Acyl-ACP_TE_C"/>
</dbReference>
<proteinExistence type="inferred from homology"/>
<dbReference type="Gene3D" id="3.10.129.10">
    <property type="entry name" value="Hotdog Thioesterase"/>
    <property type="match status" value="1"/>
</dbReference>
<dbReference type="Proteomes" id="UP000216316">
    <property type="component" value="Unassembled WGS sequence"/>
</dbReference>
<dbReference type="AlphaFoldDB" id="A0A256LIA2"/>
<keyword evidence="2" id="KW-0444">Lipid biosynthesis</keyword>
<evidence type="ECO:0000256" key="2">
    <source>
        <dbReference type="ARBA" id="ARBA00022516"/>
    </source>
</evidence>
<evidence type="ECO:0000256" key="3">
    <source>
        <dbReference type="ARBA" id="ARBA00022801"/>
    </source>
</evidence>
<reference evidence="11 12" key="1">
    <citation type="submission" date="2017-04" db="EMBL/GenBank/DDBJ databases">
        <authorList>
            <person name="Afonso C.L."/>
            <person name="Miller P.J."/>
            <person name="Scott M.A."/>
            <person name="Spackman E."/>
            <person name="Goraichik I."/>
            <person name="Dimitrov K.M."/>
            <person name="Suarez D.L."/>
            <person name="Swayne D.E."/>
        </authorList>
    </citation>
    <scope>NUCLEOTIDE SEQUENCE [LARGE SCALE GENOMIC DNA]</scope>
    <source>
        <strain evidence="11 12">609q</strain>
    </source>
</reference>
<comment type="similarity">
    <text evidence="1">Belongs to the acyl-ACP thioesterase family.</text>
</comment>
<dbReference type="InterPro" id="IPR029069">
    <property type="entry name" value="HotDog_dom_sf"/>
</dbReference>
<keyword evidence="7" id="KW-0275">Fatty acid biosynthesis</keyword>
<dbReference type="RefSeq" id="WP_094495910.1">
    <property type="nucleotide sequence ID" value="NZ_NGNV01000062.1"/>
</dbReference>
<dbReference type="SUPFAM" id="SSF54637">
    <property type="entry name" value="Thioesterase/thiol ester dehydrase-isomerase"/>
    <property type="match status" value="2"/>
</dbReference>
<dbReference type="Pfam" id="PF20791">
    <property type="entry name" value="Acyl-ACP_TE_C"/>
    <property type="match status" value="1"/>
</dbReference>
<evidence type="ECO:0000256" key="7">
    <source>
        <dbReference type="ARBA" id="ARBA00023160"/>
    </source>
</evidence>
<evidence type="ECO:0000256" key="5">
    <source>
        <dbReference type="ARBA" id="ARBA00022946"/>
    </source>
</evidence>
<dbReference type="Pfam" id="PF01643">
    <property type="entry name" value="Acyl-ACP_TE"/>
    <property type="match status" value="1"/>
</dbReference>
<dbReference type="GO" id="GO:0016297">
    <property type="term" value="F:fatty acyl-[ACP] hydrolase activity"/>
    <property type="evidence" value="ECO:0007669"/>
    <property type="project" value="InterPro"/>
</dbReference>
<feature type="domain" description="Acyl-ACP thioesterase N-terminal hotdog" evidence="8">
    <location>
        <begin position="3"/>
        <end position="129"/>
    </location>
</feature>
<dbReference type="Proteomes" id="UP000215828">
    <property type="component" value="Unassembled WGS sequence"/>
</dbReference>
<dbReference type="PANTHER" id="PTHR31727:SF6">
    <property type="entry name" value="OLEOYL-ACYL CARRIER PROTEIN THIOESTERASE 1, CHLOROPLASTIC"/>
    <property type="match status" value="1"/>
</dbReference>
<dbReference type="InterPro" id="IPR045023">
    <property type="entry name" value="FATA/B"/>
</dbReference>
<gene>
    <name evidence="10" type="ORF">CBF53_09905</name>
    <name evidence="11" type="ORF">CBF70_01710</name>
</gene>
<dbReference type="InterPro" id="IPR002864">
    <property type="entry name" value="Acyl-ACP_thioesterase_NHD"/>
</dbReference>
<evidence type="ECO:0000313" key="12">
    <source>
        <dbReference type="Proteomes" id="UP000215828"/>
    </source>
</evidence>
<dbReference type="PANTHER" id="PTHR31727">
    <property type="entry name" value="OLEOYL-ACYL CARRIER PROTEIN THIOESTERASE 1, CHLOROPLASTIC"/>
    <property type="match status" value="1"/>
</dbReference>